<reference evidence="1 2" key="1">
    <citation type="submission" date="2016-04" db="EMBL/GenBank/DDBJ databases">
        <title>ATOL: Assembling a taxonomically balanced genome-scale reconstruction of the evolutionary history of the Enterobacteriaceae.</title>
        <authorList>
            <person name="Plunkett G.III."/>
            <person name="Neeno-Eckwall E.C."/>
            <person name="Glasner J.D."/>
            <person name="Perna N.T."/>
        </authorList>
    </citation>
    <scope>NUCLEOTIDE SEQUENCE [LARGE SCALE GENOMIC DNA]</scope>
    <source>
        <strain evidence="1 2">ATCC 51604</strain>
    </source>
</reference>
<proteinExistence type="predicted"/>
<evidence type="ECO:0000313" key="2">
    <source>
        <dbReference type="Proteomes" id="UP000078504"/>
    </source>
</evidence>
<dbReference type="EMBL" id="LXEP01000026">
    <property type="protein sequence ID" value="OAT20210.1"/>
    <property type="molecule type" value="Genomic_DNA"/>
</dbReference>
<organism evidence="1 2">
    <name type="scientific">Buttiauxella gaviniae ATCC 51604</name>
    <dbReference type="NCBI Taxonomy" id="1354253"/>
    <lineage>
        <taxon>Bacteria</taxon>
        <taxon>Pseudomonadati</taxon>
        <taxon>Pseudomonadota</taxon>
        <taxon>Gammaproteobacteria</taxon>
        <taxon>Enterobacterales</taxon>
        <taxon>Enterobacteriaceae</taxon>
        <taxon>Buttiauxella</taxon>
    </lineage>
</organism>
<dbReference type="PATRIC" id="fig|1354253.4.peg.2786"/>
<comment type="caution">
    <text evidence="1">The sequence shown here is derived from an EMBL/GenBank/DDBJ whole genome shotgun (WGS) entry which is preliminary data.</text>
</comment>
<gene>
    <name evidence="1" type="ORF">M977_02741</name>
</gene>
<name>A0A1B7HWZ0_9ENTR</name>
<sequence length="104" mass="12522">MNIEEFMNEENHMCNLGDNLFNEIFAKGAIYDLPDNEFSKRIVYWLSQYLVGNVREPLESISKLDIFDQFYIYETWFSLIKCPEEFKRLSKRIIQYHIGLKTLL</sequence>
<protein>
    <submittedName>
        <fullName evidence="1">Uncharacterized protein</fullName>
    </submittedName>
</protein>
<accession>A0A1B7HWZ0</accession>
<dbReference type="Proteomes" id="UP000078504">
    <property type="component" value="Unassembled WGS sequence"/>
</dbReference>
<evidence type="ECO:0000313" key="1">
    <source>
        <dbReference type="EMBL" id="OAT20210.1"/>
    </source>
</evidence>
<dbReference type="RefSeq" id="WP_064516009.1">
    <property type="nucleotide sequence ID" value="NZ_LXEP01000026.1"/>
</dbReference>
<dbReference type="AlphaFoldDB" id="A0A1B7HWZ0"/>